<dbReference type="OrthoDB" id="339716at2759"/>
<organism evidence="14 15">
    <name type="scientific">Cyclospora cayetanensis</name>
    <dbReference type="NCBI Taxonomy" id="88456"/>
    <lineage>
        <taxon>Eukaryota</taxon>
        <taxon>Sar</taxon>
        <taxon>Alveolata</taxon>
        <taxon>Apicomplexa</taxon>
        <taxon>Conoidasida</taxon>
        <taxon>Coccidia</taxon>
        <taxon>Eucoccidiorida</taxon>
        <taxon>Eimeriorina</taxon>
        <taxon>Eimeriidae</taxon>
        <taxon>Cyclospora</taxon>
    </lineage>
</organism>
<comment type="subcellular location">
    <subcellularLocation>
        <location evidence="1">Cell membrane</location>
        <topology evidence="1">Single-pass type I membrane protein</topology>
    </subcellularLocation>
</comment>
<dbReference type="InterPro" id="IPR018928">
    <property type="entry name" value="HAP2/GCS1_dom"/>
</dbReference>
<feature type="domain" description="Generative cell specific-1/HAP2" evidence="13">
    <location>
        <begin position="99"/>
        <end position="679"/>
    </location>
</feature>
<keyword evidence="3" id="KW-1003">Cell membrane</keyword>
<keyword evidence="6 12" id="KW-1133">Transmembrane helix</keyword>
<evidence type="ECO:0000259" key="13">
    <source>
        <dbReference type="Pfam" id="PF10699"/>
    </source>
</evidence>
<evidence type="ECO:0000256" key="11">
    <source>
        <dbReference type="SAM" id="MobiDB-lite"/>
    </source>
</evidence>
<feature type="transmembrane region" description="Helical" evidence="12">
    <location>
        <begin position="752"/>
        <end position="770"/>
    </location>
</feature>
<dbReference type="GO" id="GO:0005886">
    <property type="term" value="C:plasma membrane"/>
    <property type="evidence" value="ECO:0007669"/>
    <property type="project" value="UniProtKB-SubCell"/>
</dbReference>
<feature type="compositionally biased region" description="Basic residues" evidence="11">
    <location>
        <begin position="796"/>
        <end position="805"/>
    </location>
</feature>
<evidence type="ECO:0000256" key="10">
    <source>
        <dbReference type="ARBA" id="ARBA00023279"/>
    </source>
</evidence>
<evidence type="ECO:0000256" key="9">
    <source>
        <dbReference type="ARBA" id="ARBA00023157"/>
    </source>
</evidence>
<feature type="region of interest" description="Disordered" evidence="11">
    <location>
        <begin position="855"/>
        <end position="891"/>
    </location>
</feature>
<dbReference type="PANTHER" id="PTHR31764">
    <property type="entry name" value="PROTEIN HAPLESS 2"/>
    <property type="match status" value="1"/>
</dbReference>
<reference evidence="15" key="1">
    <citation type="submission" date="2025-08" db="UniProtKB">
        <authorList>
            <consortium name="RefSeq"/>
        </authorList>
    </citation>
    <scope>IDENTIFICATION</scope>
</reference>
<keyword evidence="9" id="KW-1015">Disulfide bond</keyword>
<dbReference type="AlphaFoldDB" id="A0A6P6S2I0"/>
<keyword evidence="8 12" id="KW-0472">Membrane</keyword>
<evidence type="ECO:0000256" key="7">
    <source>
        <dbReference type="ARBA" id="ARBA00023121"/>
    </source>
</evidence>
<dbReference type="GeneID" id="34621034"/>
<evidence type="ECO:0000256" key="6">
    <source>
        <dbReference type="ARBA" id="ARBA00022989"/>
    </source>
</evidence>
<evidence type="ECO:0000256" key="5">
    <source>
        <dbReference type="ARBA" id="ARBA00022729"/>
    </source>
</evidence>
<evidence type="ECO:0000256" key="3">
    <source>
        <dbReference type="ARBA" id="ARBA00022475"/>
    </source>
</evidence>
<feature type="compositionally biased region" description="Basic and acidic residues" evidence="11">
    <location>
        <begin position="880"/>
        <end position="891"/>
    </location>
</feature>
<keyword evidence="7" id="KW-0446">Lipid-binding</keyword>
<dbReference type="RefSeq" id="XP_026194361.1">
    <property type="nucleotide sequence ID" value="XM_026338576.1"/>
</dbReference>
<name>A0A6P6S2I0_9EIME</name>
<dbReference type="GO" id="GO:0008289">
    <property type="term" value="F:lipid binding"/>
    <property type="evidence" value="ECO:0007669"/>
    <property type="project" value="UniProtKB-KW"/>
</dbReference>
<keyword evidence="5" id="KW-0732">Signal</keyword>
<evidence type="ECO:0000256" key="12">
    <source>
        <dbReference type="SAM" id="Phobius"/>
    </source>
</evidence>
<accession>A0A6P6S2I0</accession>
<protein>
    <submittedName>
        <fullName evidence="15">Hapless 2</fullName>
    </submittedName>
</protein>
<dbReference type="Pfam" id="PF10699">
    <property type="entry name" value="HAP2-GCS1"/>
    <property type="match status" value="1"/>
</dbReference>
<feature type="compositionally biased region" description="Basic and acidic residues" evidence="11">
    <location>
        <begin position="806"/>
        <end position="817"/>
    </location>
</feature>
<evidence type="ECO:0000256" key="1">
    <source>
        <dbReference type="ARBA" id="ARBA00004251"/>
    </source>
</evidence>
<evidence type="ECO:0000256" key="2">
    <source>
        <dbReference type="ARBA" id="ARBA00010929"/>
    </source>
</evidence>
<feature type="compositionally biased region" description="Polar residues" evidence="11">
    <location>
        <begin position="828"/>
        <end position="837"/>
    </location>
</feature>
<evidence type="ECO:0000313" key="14">
    <source>
        <dbReference type="Proteomes" id="UP000515125"/>
    </source>
</evidence>
<evidence type="ECO:0000313" key="15">
    <source>
        <dbReference type="RefSeq" id="XP_026194361.1"/>
    </source>
</evidence>
<keyword evidence="10" id="KW-0278">Fertilization</keyword>
<keyword evidence="4 12" id="KW-0812">Transmembrane</keyword>
<dbReference type="InterPro" id="IPR040326">
    <property type="entry name" value="HAP2/GCS1"/>
</dbReference>
<evidence type="ECO:0000256" key="8">
    <source>
        <dbReference type="ARBA" id="ARBA00023136"/>
    </source>
</evidence>
<gene>
    <name evidence="15" type="primary">LOC34621034</name>
</gene>
<sequence length="891" mass="98743">MDGARLLSSMTSWRCPQSNRQMRKREVGSSVCLRSSRYNESASYSLTLQRTPRTFIGYLKDFIQSANVLCHALMLFCCLAFLISECLGQGTTSVETVCSNGTSGCTQRLIIDVDVENQDKLQFQWEAGDINGRSPQKSDAGNAGVVITVQKTAVSYSYSLSYIKAVPFNWVEYAHRALLWQVKDGGEAFCSDAWGSKCHDEHGDSGYPISPNTGLPLDGAQGKCCWCPSVWHLWLKNPNRGREPMLKCNFWGLRFGKIPDPYLTKFCPVVEYPWYRMLRVSNARTWFFKVHIGVSWWSPPTPLSLSDDEYKAQCQKKIAEGSYPPNFDCSVRLHTEAGMADVILELSDTTPVARDTIFDVTARLISSDIPETPEPNVKGKYVFVPTAPSTNAWVQESLITEGCSDSDDLANWGVSEEENPDLARLCKSGSPFCNPKSCLRHVLVLDEQNVSVDGSQCDLPGVSLQQWGRDGFCDYAPGSCFAKNLNWFHAYNEAATQAGRDPLYALTYPVGHYPRYYGGLNNTDDAIDTSKAGSFELQRLAFSYPSSHKSRVRIEMNAGLIRWIQSTAPGQIISIAPPAARECDNAQIFGCPLKVYVLNSGSVDATYYLELPYCTEHGTNEPTDKLDPVPAVKRSIPAGTTQAFDLTLRLVAVVQEFDFNCIMKLYDSELNQLDIRTFDLLTGRAQDLPAAVTNPTGEVTVVEPPPDTRNWYQKLMNVVPNDGECDCSFWNILCLPADWNDCWGTLKKTLKIILLVGISIVALVLLWPVAKPLVKVFCKCIAFPFKCMRSVGRHSSRRKTARKQIKKEAKKIAKEHQGANLKAPRAMNSLSPSSSRDSGAADIYMRATAGMNSQATHSSAGYLATSGSSGSRLTPNSEYEDTRSGNEQKGT</sequence>
<feature type="region of interest" description="Disordered" evidence="11">
    <location>
        <begin position="796"/>
        <end position="838"/>
    </location>
</feature>
<dbReference type="PANTHER" id="PTHR31764:SF0">
    <property type="entry name" value="GENERATIVE CELL SPECIFIC-1_HAP2 DOMAIN-CONTAINING PROTEIN"/>
    <property type="match status" value="1"/>
</dbReference>
<proteinExistence type="inferred from homology"/>
<dbReference type="Proteomes" id="UP000515125">
    <property type="component" value="Unplaced"/>
</dbReference>
<comment type="similarity">
    <text evidence="2">Belongs to the HAP2/GCS1 family.</text>
</comment>
<evidence type="ECO:0000256" key="4">
    <source>
        <dbReference type="ARBA" id="ARBA00022692"/>
    </source>
</evidence>
<feature type="compositionally biased region" description="Polar residues" evidence="11">
    <location>
        <begin position="855"/>
        <end position="877"/>
    </location>
</feature>
<keyword evidence="14" id="KW-1185">Reference proteome</keyword>
<dbReference type="GO" id="GO:0007338">
    <property type="term" value="P:single fertilization"/>
    <property type="evidence" value="ECO:0007669"/>
    <property type="project" value="UniProtKB-KW"/>
</dbReference>